<evidence type="ECO:0000259" key="9">
    <source>
        <dbReference type="PROSITE" id="PS50135"/>
    </source>
</evidence>
<keyword evidence="7" id="KW-0862">Zinc</keyword>
<dbReference type="PROSITE" id="PS50135">
    <property type="entry name" value="ZF_ZZ_2"/>
    <property type="match status" value="1"/>
</dbReference>
<dbReference type="Gene3D" id="3.30.60.90">
    <property type="match status" value="1"/>
</dbReference>
<dbReference type="Pfam" id="PF00569">
    <property type="entry name" value="ZZ"/>
    <property type="match status" value="1"/>
</dbReference>
<dbReference type="Pfam" id="PF05605">
    <property type="entry name" value="zf-Di19"/>
    <property type="match status" value="1"/>
</dbReference>
<dbReference type="InterPro" id="IPR000433">
    <property type="entry name" value="Znf_ZZ"/>
</dbReference>
<dbReference type="GO" id="GO:0061630">
    <property type="term" value="F:ubiquitin protein ligase activity"/>
    <property type="evidence" value="ECO:0007669"/>
    <property type="project" value="UniProtKB-EC"/>
</dbReference>
<evidence type="ECO:0000256" key="3">
    <source>
        <dbReference type="ARBA" id="ARBA00012483"/>
    </source>
</evidence>
<comment type="similarity">
    <text evidence="2">Belongs to the KCMF1 family.</text>
</comment>
<dbReference type="OrthoDB" id="7873042at2759"/>
<comment type="catalytic activity">
    <reaction evidence="1">
        <text>S-ubiquitinyl-[E2 ubiquitin-conjugating enzyme]-L-cysteine + [acceptor protein]-L-lysine = [E2 ubiquitin-conjugating enzyme]-L-cysteine + N(6)-ubiquitinyl-[acceptor protein]-L-lysine.</text>
        <dbReference type="EC" id="2.3.2.27"/>
    </reaction>
</comment>
<reference evidence="10 11" key="1">
    <citation type="journal article" date="2008" name="Nature">
        <title>The Trichoplax genome and the nature of placozoans.</title>
        <authorList>
            <person name="Srivastava M."/>
            <person name="Begovic E."/>
            <person name="Chapman J."/>
            <person name="Putnam N.H."/>
            <person name="Hellsten U."/>
            <person name="Kawashima T."/>
            <person name="Kuo A."/>
            <person name="Mitros T."/>
            <person name="Salamov A."/>
            <person name="Carpenter M.L."/>
            <person name="Signorovitch A.Y."/>
            <person name="Moreno M.A."/>
            <person name="Kamm K."/>
            <person name="Grimwood J."/>
            <person name="Schmutz J."/>
            <person name="Shapiro H."/>
            <person name="Grigoriev I.V."/>
            <person name="Buss L.W."/>
            <person name="Schierwater B."/>
            <person name="Dellaporta S.L."/>
            <person name="Rokhsar D.S."/>
        </authorList>
    </citation>
    <scope>NUCLEOTIDE SEQUENCE [LARGE SCALE GENOMIC DNA]</scope>
    <source>
        <strain evidence="10 11">Grell-BS-1999</strain>
    </source>
</reference>
<proteinExistence type="inferred from homology"/>
<evidence type="ECO:0000256" key="1">
    <source>
        <dbReference type="ARBA" id="ARBA00000900"/>
    </source>
</evidence>
<dbReference type="PANTHER" id="PTHR12268:SF13">
    <property type="entry name" value="E3 UBIQUITIN-PROTEIN LIGASE KCMF1"/>
    <property type="match status" value="1"/>
</dbReference>
<evidence type="ECO:0000313" key="10">
    <source>
        <dbReference type="EMBL" id="EDV22921.1"/>
    </source>
</evidence>
<dbReference type="EMBL" id="DS985248">
    <property type="protein sequence ID" value="EDV22921.1"/>
    <property type="molecule type" value="Genomic_DNA"/>
</dbReference>
<dbReference type="InterPro" id="IPR043145">
    <property type="entry name" value="Znf_ZZ_sf"/>
</dbReference>
<evidence type="ECO:0000256" key="6">
    <source>
        <dbReference type="ARBA" id="ARBA00022771"/>
    </source>
</evidence>
<dbReference type="AlphaFoldDB" id="B3S372"/>
<dbReference type="CTD" id="6755999"/>
<keyword evidence="5" id="KW-0479">Metal-binding</keyword>
<dbReference type="PhylomeDB" id="B3S372"/>
<dbReference type="EC" id="2.3.2.27" evidence="3"/>
<keyword evidence="6 8" id="KW-0863">Zinc-finger</keyword>
<dbReference type="InParanoid" id="B3S372"/>
<dbReference type="Proteomes" id="UP000009022">
    <property type="component" value="Unassembled WGS sequence"/>
</dbReference>
<dbReference type="InterPro" id="IPR008598">
    <property type="entry name" value="Di19_Zn-bd"/>
</dbReference>
<name>B3S372_TRIAD</name>
<dbReference type="CDD" id="cd02338">
    <property type="entry name" value="ZZ_PCMF_like"/>
    <property type="match status" value="1"/>
</dbReference>
<protein>
    <recommendedName>
        <fullName evidence="3">RING-type E3 ubiquitin transferase</fullName>
        <ecNumber evidence="3">2.3.2.27</ecNumber>
    </recommendedName>
</protein>
<dbReference type="KEGG" id="tad:TRIADDRAFT_58619"/>
<dbReference type="SMART" id="SM00291">
    <property type="entry name" value="ZnF_ZZ"/>
    <property type="match status" value="1"/>
</dbReference>
<dbReference type="OMA" id="CPYCKIN"/>
<accession>B3S372</accession>
<evidence type="ECO:0000256" key="4">
    <source>
        <dbReference type="ARBA" id="ARBA00022679"/>
    </source>
</evidence>
<keyword evidence="4" id="KW-0808">Transferase</keyword>
<evidence type="ECO:0000256" key="7">
    <source>
        <dbReference type="ARBA" id="ARBA00022833"/>
    </source>
</evidence>
<evidence type="ECO:0000313" key="11">
    <source>
        <dbReference type="Proteomes" id="UP000009022"/>
    </source>
</evidence>
<keyword evidence="11" id="KW-1185">Reference proteome</keyword>
<dbReference type="InterPro" id="IPR050774">
    <property type="entry name" value="KCMF1/Dystrophin"/>
</dbReference>
<evidence type="ECO:0000256" key="5">
    <source>
        <dbReference type="ARBA" id="ARBA00022723"/>
    </source>
</evidence>
<dbReference type="PROSITE" id="PS01357">
    <property type="entry name" value="ZF_ZZ_1"/>
    <property type="match status" value="1"/>
</dbReference>
<dbReference type="HOGENOM" id="CLU_079470_1_0_1"/>
<sequence>MSHRDRHEGISCDSCGKSNFRGRRYKCLLCYDYDLCSACYNFGAVSGRHTTDHAMQCLITRADYDTYFGGEAIPVDMPQSYTCPLCNSCGFTQALLEEHVTSEHAGCGSGEVICPICASTPSTDAEIISEDLATHLIQHSRTSRSDLISTSLLIT</sequence>
<dbReference type="SUPFAM" id="SSF57850">
    <property type="entry name" value="RING/U-box"/>
    <property type="match status" value="1"/>
</dbReference>
<gene>
    <name evidence="10" type="ORF">TRIADDRAFT_58619</name>
</gene>
<feature type="domain" description="ZZ-type" evidence="9">
    <location>
        <begin position="7"/>
        <end position="63"/>
    </location>
</feature>
<dbReference type="PANTHER" id="PTHR12268">
    <property type="entry name" value="E3 UBIQUITIN-PROTEIN LIGASE KCMF1"/>
    <property type="match status" value="1"/>
</dbReference>
<dbReference type="STRING" id="10228.B3S372"/>
<evidence type="ECO:0000256" key="2">
    <source>
        <dbReference type="ARBA" id="ARBA00010938"/>
    </source>
</evidence>
<organism evidence="10 11">
    <name type="scientific">Trichoplax adhaerens</name>
    <name type="common">Trichoplax reptans</name>
    <dbReference type="NCBI Taxonomy" id="10228"/>
    <lineage>
        <taxon>Eukaryota</taxon>
        <taxon>Metazoa</taxon>
        <taxon>Placozoa</taxon>
        <taxon>Uniplacotomia</taxon>
        <taxon>Trichoplacea</taxon>
        <taxon>Trichoplacidae</taxon>
        <taxon>Trichoplax</taxon>
    </lineage>
</organism>
<dbReference type="GO" id="GO:0008270">
    <property type="term" value="F:zinc ion binding"/>
    <property type="evidence" value="ECO:0007669"/>
    <property type="project" value="UniProtKB-KW"/>
</dbReference>
<dbReference type="RefSeq" id="XP_002114787.1">
    <property type="nucleotide sequence ID" value="XM_002114751.1"/>
</dbReference>
<evidence type="ECO:0000256" key="8">
    <source>
        <dbReference type="PROSITE-ProRule" id="PRU00228"/>
    </source>
</evidence>
<dbReference type="GeneID" id="6755999"/>
<dbReference type="eggNOG" id="KOG1280">
    <property type="taxonomic scope" value="Eukaryota"/>
</dbReference>